<keyword evidence="2" id="KW-1185">Reference proteome</keyword>
<proteinExistence type="predicted"/>
<gene>
    <name evidence="1" type="ORF">SAMN05518684_101188</name>
</gene>
<evidence type="ECO:0000313" key="2">
    <source>
        <dbReference type="Proteomes" id="UP000198571"/>
    </source>
</evidence>
<protein>
    <submittedName>
        <fullName evidence="1">Uncharacterized protein</fullName>
    </submittedName>
</protein>
<organism evidence="1 2">
    <name type="scientific">Salipaludibacillus aurantiacus</name>
    <dbReference type="NCBI Taxonomy" id="1601833"/>
    <lineage>
        <taxon>Bacteria</taxon>
        <taxon>Bacillati</taxon>
        <taxon>Bacillota</taxon>
        <taxon>Bacilli</taxon>
        <taxon>Bacillales</taxon>
        <taxon>Bacillaceae</taxon>
    </lineage>
</organism>
<dbReference type="Proteomes" id="UP000198571">
    <property type="component" value="Unassembled WGS sequence"/>
</dbReference>
<reference evidence="2" key="1">
    <citation type="submission" date="2016-10" db="EMBL/GenBank/DDBJ databases">
        <authorList>
            <person name="Varghese N."/>
            <person name="Submissions S."/>
        </authorList>
    </citation>
    <scope>NUCLEOTIDE SEQUENCE [LARGE SCALE GENOMIC DNA]</scope>
    <source>
        <strain evidence="2">S9</strain>
    </source>
</reference>
<dbReference type="EMBL" id="FOGT01000001">
    <property type="protein sequence ID" value="SER44360.1"/>
    <property type="molecule type" value="Genomic_DNA"/>
</dbReference>
<dbReference type="AlphaFoldDB" id="A0A1H9P837"/>
<name>A0A1H9P837_9BACI</name>
<sequence>MYPHFKAACKAARLLRNSSQQSFLIAKFITSDFITSGVRFLQELLQLPRENHSRGSSPIAVPAGVATFHSSITVQIYFPLK</sequence>
<dbReference type="STRING" id="1601833.SAMN05518684_101188"/>
<evidence type="ECO:0000313" key="1">
    <source>
        <dbReference type="EMBL" id="SER44360.1"/>
    </source>
</evidence>
<accession>A0A1H9P837</accession>